<dbReference type="InterPro" id="IPR050727">
    <property type="entry name" value="GH43_arabinanases"/>
</dbReference>
<feature type="active site" description="Proton donor" evidence="5">
    <location>
        <position position="209"/>
    </location>
</feature>
<dbReference type="InterPro" id="IPR023296">
    <property type="entry name" value="Glyco_hydro_beta-prop_sf"/>
</dbReference>
<evidence type="ECO:0000259" key="8">
    <source>
        <dbReference type="Pfam" id="PF16369"/>
    </source>
</evidence>
<dbReference type="Pfam" id="PF04616">
    <property type="entry name" value="Glyco_hydro_43"/>
    <property type="match status" value="1"/>
</dbReference>
<dbReference type="Pfam" id="PF16369">
    <property type="entry name" value="GH43_C"/>
    <property type="match status" value="1"/>
</dbReference>
<proteinExistence type="inferred from homology"/>
<reference evidence="9" key="1">
    <citation type="submission" date="2021-03" db="EMBL/GenBank/DDBJ databases">
        <title>Bacillus suaedae sp. nov., isolated from Suaeda aralocaspica.</title>
        <authorList>
            <person name="Lei R.F.R."/>
        </authorList>
    </citation>
    <scope>NUCLEOTIDE SEQUENCE</scope>
    <source>
        <strain evidence="9">YZJH907-2</strain>
    </source>
</reference>
<dbReference type="GO" id="GO:0005975">
    <property type="term" value="P:carbohydrate metabolic process"/>
    <property type="evidence" value="ECO:0007669"/>
    <property type="project" value="InterPro"/>
</dbReference>
<keyword evidence="3 7" id="KW-0378">Hydrolase</keyword>
<protein>
    <submittedName>
        <fullName evidence="9">Arabinan endo-1,5-alpha-L-arabinosidase</fullName>
    </submittedName>
</protein>
<gene>
    <name evidence="9" type="ORF">J7W16_07045</name>
</gene>
<dbReference type="RefSeq" id="WP_210596562.1">
    <property type="nucleotide sequence ID" value="NZ_JAGKSQ010000002.1"/>
</dbReference>
<dbReference type="PANTHER" id="PTHR43301:SF3">
    <property type="entry name" value="ARABINAN ENDO-1,5-ALPHA-L-ARABINOSIDASE A-RELATED"/>
    <property type="match status" value="1"/>
</dbReference>
<evidence type="ECO:0000256" key="3">
    <source>
        <dbReference type="ARBA" id="ARBA00022801"/>
    </source>
</evidence>
<dbReference type="EMBL" id="JAGKSQ010000002">
    <property type="protein sequence ID" value="MBP3950889.1"/>
    <property type="molecule type" value="Genomic_DNA"/>
</dbReference>
<keyword evidence="10" id="KW-1185">Reference proteome</keyword>
<dbReference type="AlphaFoldDB" id="A0A940WZB1"/>
<evidence type="ECO:0000256" key="7">
    <source>
        <dbReference type="RuleBase" id="RU361187"/>
    </source>
</evidence>
<evidence type="ECO:0000313" key="10">
    <source>
        <dbReference type="Proteomes" id="UP000678228"/>
    </source>
</evidence>
<dbReference type="GO" id="GO:0004553">
    <property type="term" value="F:hydrolase activity, hydrolyzing O-glycosyl compounds"/>
    <property type="evidence" value="ECO:0007669"/>
    <property type="project" value="InterPro"/>
</dbReference>
<comment type="pathway">
    <text evidence="1">Glycan metabolism; L-arabinan degradation.</text>
</comment>
<feature type="domain" description="Extracellular endo-alpha-(1-&gt;5)-L-arabinanase C-terminal" evidence="8">
    <location>
        <begin position="332"/>
        <end position="426"/>
    </location>
</feature>
<dbReference type="Proteomes" id="UP000678228">
    <property type="component" value="Unassembled WGS sequence"/>
</dbReference>
<evidence type="ECO:0000256" key="4">
    <source>
        <dbReference type="ARBA" id="ARBA00023295"/>
    </source>
</evidence>
<sequence>MIHSNTIPKDKLYDKSILEDQSKWTTNNVHDPALVKDGDWYYVFSTDASYGIKPKAGVQIRKSKDLINWQWVGYAFSDGVPEEAEKWTGALGLWAPEVTKYGDTYYMYYSASTFGSTQSFIGLATSKHIEGPYEDQGLVYKSLEGEEDEPNAIDANITFDKNGEPWMVFGSFFGGIHVTKIDPNTGKPYQYGKGRLIAKRHVSVERAIEGPYIVYNPDLDYYYLFVSYDSLFSNYNIRVARSKNIEGPYLDFEGNDMTNIELPPNDVGLKLLGGYKFQDGDGWVAPGHNSVLKDGDDYYVCHHIRAEKDKHWHYLHIRKVVWSEDGWPLISPERYAGEKEIPVNLKELTGEWEYFLVDKENNNQDSSICITITDSPQASIYLLQLSENRYMLNVNGTEITGKVLPSWDWELWKETFVFMGKDSKGQVYLAKKMND</sequence>
<feature type="site" description="Important for catalytic activity, responsible for pKa modulation of the active site Glu and correct orientation of both the proton donor and substrate" evidence="6">
    <location>
        <position position="154"/>
    </location>
</feature>
<evidence type="ECO:0000313" key="9">
    <source>
        <dbReference type="EMBL" id="MBP3950889.1"/>
    </source>
</evidence>
<feature type="active site" description="Proton acceptor" evidence="5">
    <location>
        <position position="31"/>
    </location>
</feature>
<keyword evidence="4 7" id="KW-0326">Glycosidase</keyword>
<dbReference type="SUPFAM" id="SSF75005">
    <property type="entry name" value="Arabinanase/levansucrase/invertase"/>
    <property type="match status" value="1"/>
</dbReference>
<comment type="similarity">
    <text evidence="2 7">Belongs to the glycosyl hydrolase 43 family.</text>
</comment>
<evidence type="ECO:0000256" key="2">
    <source>
        <dbReference type="ARBA" id="ARBA00009865"/>
    </source>
</evidence>
<dbReference type="Gene3D" id="2.115.10.20">
    <property type="entry name" value="Glycosyl hydrolase domain, family 43"/>
    <property type="match status" value="1"/>
</dbReference>
<comment type="caution">
    <text evidence="9">The sequence shown here is derived from an EMBL/GenBank/DDBJ whole genome shotgun (WGS) entry which is preliminary data.</text>
</comment>
<dbReference type="InterPro" id="IPR006710">
    <property type="entry name" value="Glyco_hydro_43"/>
</dbReference>
<dbReference type="InterPro" id="IPR032291">
    <property type="entry name" value="Abn2_C"/>
</dbReference>
<evidence type="ECO:0000256" key="5">
    <source>
        <dbReference type="PIRSR" id="PIRSR606710-1"/>
    </source>
</evidence>
<name>A0A940WZB1_9BACI</name>
<accession>A0A940WZB1</accession>
<evidence type="ECO:0000256" key="6">
    <source>
        <dbReference type="PIRSR" id="PIRSR606710-2"/>
    </source>
</evidence>
<organism evidence="9 10">
    <name type="scientific">Halalkalibacter suaedae</name>
    <dbReference type="NCBI Taxonomy" id="2822140"/>
    <lineage>
        <taxon>Bacteria</taxon>
        <taxon>Bacillati</taxon>
        <taxon>Bacillota</taxon>
        <taxon>Bacilli</taxon>
        <taxon>Bacillales</taxon>
        <taxon>Bacillaceae</taxon>
        <taxon>Halalkalibacter</taxon>
    </lineage>
</organism>
<dbReference type="PANTHER" id="PTHR43301">
    <property type="entry name" value="ARABINAN ENDO-1,5-ALPHA-L-ARABINOSIDASE"/>
    <property type="match status" value="1"/>
</dbReference>
<evidence type="ECO:0000256" key="1">
    <source>
        <dbReference type="ARBA" id="ARBA00004834"/>
    </source>
</evidence>
<dbReference type="CDD" id="cd08998">
    <property type="entry name" value="GH43_Arb43a-like"/>
    <property type="match status" value="1"/>
</dbReference>